<dbReference type="InterPro" id="IPR036736">
    <property type="entry name" value="ACP-like_sf"/>
</dbReference>
<evidence type="ECO:0000313" key="6">
    <source>
        <dbReference type="Proteomes" id="UP000053271"/>
    </source>
</evidence>
<dbReference type="GO" id="GO:0005829">
    <property type="term" value="C:cytosol"/>
    <property type="evidence" value="ECO:0007669"/>
    <property type="project" value="TreeGrafter"/>
</dbReference>
<evidence type="ECO:0000256" key="3">
    <source>
        <dbReference type="ARBA" id="ARBA00012972"/>
    </source>
</evidence>
<dbReference type="Gene3D" id="1.10.1200.10">
    <property type="entry name" value="ACP-like"/>
    <property type="match status" value="1"/>
</dbReference>
<dbReference type="UniPathway" id="UPA00223"/>
<dbReference type="GO" id="GO:0006099">
    <property type="term" value="P:tricarboxylic acid cycle"/>
    <property type="evidence" value="ECO:0007669"/>
    <property type="project" value="UniProtKB-UniPathway"/>
</dbReference>
<dbReference type="PANTHER" id="PTHR11739">
    <property type="entry name" value="CITRATE SYNTHASE"/>
    <property type="match status" value="1"/>
</dbReference>
<accession>A0A124HRX1</accession>
<dbReference type="AlphaFoldDB" id="A0A124HRX1"/>
<dbReference type="GO" id="GO:0005975">
    <property type="term" value="P:carbohydrate metabolic process"/>
    <property type="evidence" value="ECO:0007669"/>
    <property type="project" value="TreeGrafter"/>
</dbReference>
<sequence>MAQVHPVISTLSRVFDMPSEFIGDELQLRTVNSWDDLTAVELQVHLEHELGTTLDDRLIERIESVGQLRAFYDERLAELSGLKAPEDASALVPARPAPPAEPAAGPPEAVSELVVGETGISEVDPVRGRLAYRGYPIEELLGRTTYEEVVHLLLRGWLPDAEELAAFRARLAAARDLPVAVAANLTANAASSPSSVLRTAVSALAVAAEADADPAAHIGLGERLIARIPTIFATQQAARARRPLPRPRPDLSHAENILHLLGLPRDPERVRLVDLCLILQAEHGCNASAFAARVAAATGADTFATITVALATFTGPLHGGAAHQVIDLASGDTDPRTVAAYLRGRADAAAARRPVSYAEEDPRVRPLRDAARRFRGDPGSDHVLQVLDAVRTAAHPSKGPRPYLTVDCYAAAIYHMLGMPSDLFVPMFAAARVAGWLAHAEEQRAQQGRIHPRLRYVGPRNLRHVPEQH</sequence>
<proteinExistence type="inferred from homology"/>
<name>A0A124HRX1_9ACTN</name>
<evidence type="ECO:0000313" key="5">
    <source>
        <dbReference type="EMBL" id="KUN39852.1"/>
    </source>
</evidence>
<dbReference type="EMBL" id="LMWS01000009">
    <property type="protein sequence ID" value="KUN39852.1"/>
    <property type="molecule type" value="Genomic_DNA"/>
</dbReference>
<evidence type="ECO:0000256" key="4">
    <source>
        <dbReference type="ARBA" id="ARBA00022679"/>
    </source>
</evidence>
<dbReference type="SUPFAM" id="SSF48256">
    <property type="entry name" value="Citrate synthase"/>
    <property type="match status" value="1"/>
</dbReference>
<organism evidence="5 6">
    <name type="scientific">Streptomyces longwoodensis</name>
    <dbReference type="NCBI Taxonomy" id="68231"/>
    <lineage>
        <taxon>Bacteria</taxon>
        <taxon>Bacillati</taxon>
        <taxon>Actinomycetota</taxon>
        <taxon>Actinomycetes</taxon>
        <taxon>Kitasatosporales</taxon>
        <taxon>Streptomycetaceae</taxon>
        <taxon>Streptomyces</taxon>
    </lineage>
</organism>
<dbReference type="RefSeq" id="WP_067230242.1">
    <property type="nucleotide sequence ID" value="NZ_KQ948550.1"/>
</dbReference>
<reference evidence="5 6" key="1">
    <citation type="submission" date="2015-10" db="EMBL/GenBank/DDBJ databases">
        <title>Draft genome sequence of Streptomyces longwoodensis DSM 41677, type strain for the species Streptomyces longwoodensis.</title>
        <authorList>
            <person name="Ruckert C."/>
            <person name="Winkler A."/>
            <person name="Kalinowski J."/>
            <person name="Kampfer P."/>
            <person name="Glaeser S."/>
        </authorList>
    </citation>
    <scope>NUCLEOTIDE SEQUENCE [LARGE SCALE GENOMIC DNA]</scope>
    <source>
        <strain evidence="5 6">DSM 41677</strain>
    </source>
</reference>
<evidence type="ECO:0000256" key="1">
    <source>
        <dbReference type="ARBA" id="ARBA00005163"/>
    </source>
</evidence>
<dbReference type="EC" id="2.3.3.16" evidence="3"/>
<dbReference type="InterPro" id="IPR016142">
    <property type="entry name" value="Citrate_synth-like_lrg_a-sub"/>
</dbReference>
<comment type="similarity">
    <text evidence="2">Belongs to the citrate synthase family.</text>
</comment>
<dbReference type="PANTHER" id="PTHR11739:SF4">
    <property type="entry name" value="CITRATE SYNTHASE, PEROXISOMAL"/>
    <property type="match status" value="1"/>
</dbReference>
<comment type="pathway">
    <text evidence="1">Carbohydrate metabolism; tricarboxylic acid cycle.</text>
</comment>
<gene>
    <name evidence="5" type="ORF">AQJ30_07700</name>
</gene>
<dbReference type="InterPro" id="IPR016143">
    <property type="entry name" value="Citrate_synth-like_sm_a-sub"/>
</dbReference>
<keyword evidence="4" id="KW-0808">Transferase</keyword>
<dbReference type="STRING" id="68231.AQJ30_07700"/>
<dbReference type="Gene3D" id="1.10.230.10">
    <property type="entry name" value="Cytochrome P450-Terp, domain 2"/>
    <property type="match status" value="1"/>
</dbReference>
<dbReference type="InterPro" id="IPR036969">
    <property type="entry name" value="Citrate_synthase_sf"/>
</dbReference>
<dbReference type="SUPFAM" id="SSF47336">
    <property type="entry name" value="ACP-like"/>
    <property type="match status" value="1"/>
</dbReference>
<protein>
    <recommendedName>
        <fullName evidence="3">citrate synthase (unknown stereospecificity)</fullName>
        <ecNumber evidence="3">2.3.3.16</ecNumber>
    </recommendedName>
</protein>
<dbReference type="PRINTS" id="PR00143">
    <property type="entry name" value="CITRTSNTHASE"/>
</dbReference>
<dbReference type="Proteomes" id="UP000053271">
    <property type="component" value="Unassembled WGS sequence"/>
</dbReference>
<dbReference type="GO" id="GO:0036440">
    <property type="term" value="F:citrate synthase activity"/>
    <property type="evidence" value="ECO:0007669"/>
    <property type="project" value="UniProtKB-EC"/>
</dbReference>
<evidence type="ECO:0000256" key="2">
    <source>
        <dbReference type="ARBA" id="ARBA00010566"/>
    </source>
</evidence>
<dbReference type="GeneID" id="91424489"/>
<keyword evidence="6" id="KW-1185">Reference proteome</keyword>
<dbReference type="Pfam" id="PF00285">
    <property type="entry name" value="Citrate_synt"/>
    <property type="match status" value="1"/>
</dbReference>
<comment type="caution">
    <text evidence="5">The sequence shown here is derived from an EMBL/GenBank/DDBJ whole genome shotgun (WGS) entry which is preliminary data.</text>
</comment>
<dbReference type="InterPro" id="IPR002020">
    <property type="entry name" value="Citrate_synthase"/>
</dbReference>
<dbReference type="Gene3D" id="1.10.580.10">
    <property type="entry name" value="Citrate Synthase, domain 1"/>
    <property type="match status" value="1"/>
</dbReference>